<dbReference type="Gene3D" id="1.20.120.450">
    <property type="entry name" value="dinb family like domain"/>
    <property type="match status" value="1"/>
</dbReference>
<feature type="domain" description="DinB-like" evidence="1">
    <location>
        <begin position="20"/>
        <end position="177"/>
    </location>
</feature>
<dbReference type="SUPFAM" id="SSF109854">
    <property type="entry name" value="DinB/YfiT-like putative metalloenzymes"/>
    <property type="match status" value="1"/>
</dbReference>
<evidence type="ECO:0000259" key="1">
    <source>
        <dbReference type="Pfam" id="PF12867"/>
    </source>
</evidence>
<organism evidence="2">
    <name type="scientific">uncultured Actinomycetospora sp</name>
    <dbReference type="NCBI Taxonomy" id="1135996"/>
    <lineage>
        <taxon>Bacteria</taxon>
        <taxon>Bacillati</taxon>
        <taxon>Actinomycetota</taxon>
        <taxon>Actinomycetes</taxon>
        <taxon>Pseudonocardiales</taxon>
        <taxon>Pseudonocardiaceae</taxon>
        <taxon>Actinomycetospora</taxon>
        <taxon>environmental samples</taxon>
    </lineage>
</organism>
<evidence type="ECO:0000313" key="2">
    <source>
        <dbReference type="EMBL" id="CAA9222923.1"/>
    </source>
</evidence>
<accession>A0A6J4HFG8</accession>
<name>A0A6J4HFG8_9PSEU</name>
<dbReference type="InterPro" id="IPR034660">
    <property type="entry name" value="DinB/YfiT-like"/>
</dbReference>
<dbReference type="EMBL" id="CADCTH010000091">
    <property type="protein sequence ID" value="CAA9222923.1"/>
    <property type="molecule type" value="Genomic_DNA"/>
</dbReference>
<dbReference type="Pfam" id="PF12867">
    <property type="entry name" value="DinB_2"/>
    <property type="match status" value="1"/>
</dbReference>
<gene>
    <name evidence="2" type="ORF">AVDCRST_MAG54-653</name>
</gene>
<dbReference type="AlphaFoldDB" id="A0A6J4HFG8"/>
<dbReference type="InterPro" id="IPR024775">
    <property type="entry name" value="DinB-like"/>
</dbReference>
<reference evidence="2" key="1">
    <citation type="submission" date="2020-02" db="EMBL/GenBank/DDBJ databases">
        <authorList>
            <person name="Meier V. D."/>
        </authorList>
    </citation>
    <scope>NUCLEOTIDE SEQUENCE</scope>
    <source>
        <strain evidence="2">AVDCRST_MAG54</strain>
    </source>
</reference>
<protein>
    <recommendedName>
        <fullName evidence="1">DinB-like domain-containing protein</fullName>
    </recommendedName>
</protein>
<proteinExistence type="predicted"/>
<sequence length="200" mass="21452">MASGPTVRTVDDWTEELLGQLELHWARQLRPRWEGLNDDEYFSEPAPGAWGLRWRPAGEGPDRLVGDYAVPPPEPAPVTTIGWRIRHLVGVVTGMRAMPPFAGEPFDVLGFASPPTATGALAQLDDAVARWSADVRALGASRLTDPAGPPDAAVTGWSVAGIVLHVHRELIHHGAEISLLRDLYAAGSLTAGGPRPVRGR</sequence>